<dbReference type="Proteomes" id="UP000596035">
    <property type="component" value="Chromosome"/>
</dbReference>
<reference evidence="1" key="1">
    <citation type="journal article" date="2017" name="Genome Announc.">
        <title>High-Quality Whole-Genome Sequences of the Oligo-Mouse-Microbiota Bacterial Community.</title>
        <authorList>
            <person name="Garzetti D."/>
            <person name="Brugiroux S."/>
            <person name="Bunk B."/>
            <person name="Pukall R."/>
            <person name="McCoy K.D."/>
            <person name="Macpherson A.J."/>
            <person name="Stecher B."/>
        </authorList>
    </citation>
    <scope>NUCLEOTIDE SEQUENCE</scope>
    <source>
        <strain evidence="1">KB18</strain>
    </source>
</reference>
<dbReference type="AlphaFoldDB" id="A0A1Z2XQ87"/>
<dbReference type="Proteomes" id="UP000196710">
    <property type="component" value="Chromosome"/>
</dbReference>
<dbReference type="EMBL" id="CP065321">
    <property type="protein sequence ID" value="QQR29894.1"/>
    <property type="molecule type" value="Genomic_DNA"/>
</dbReference>
<evidence type="ECO:0000313" key="2">
    <source>
        <dbReference type="EMBL" id="QQR29894.1"/>
    </source>
</evidence>
<name>A0A1Z2XQ87_9FIRM</name>
<evidence type="ECO:0008006" key="5">
    <source>
        <dbReference type="Google" id="ProtNLM"/>
    </source>
</evidence>
<evidence type="ECO:0000313" key="4">
    <source>
        <dbReference type="Proteomes" id="UP000596035"/>
    </source>
</evidence>
<dbReference type="KEGG" id="amur:ADH66_08070"/>
<proteinExistence type="predicted"/>
<dbReference type="RefSeq" id="WP_066533678.1">
    <property type="nucleotide sequence ID" value="NZ_CP021422.1"/>
</dbReference>
<protein>
    <recommendedName>
        <fullName evidence="5">D-alanyl-lipoteichoic acid biosynthesis protein DltD</fullName>
    </recommendedName>
</protein>
<reference evidence="3" key="2">
    <citation type="submission" date="2017-05" db="EMBL/GenBank/DDBJ databases">
        <title>Improved OligoMM genomes.</title>
        <authorList>
            <person name="Garzetti D."/>
        </authorList>
    </citation>
    <scope>NUCLEOTIDE SEQUENCE [LARGE SCALE GENOMIC DNA]</scope>
    <source>
        <strain evidence="3">KB18</strain>
    </source>
</reference>
<evidence type="ECO:0000313" key="3">
    <source>
        <dbReference type="Proteomes" id="UP000196710"/>
    </source>
</evidence>
<organism evidence="2 4">
    <name type="scientific">Acutalibacter muris</name>
    <dbReference type="NCBI Taxonomy" id="1796620"/>
    <lineage>
        <taxon>Bacteria</taxon>
        <taxon>Bacillati</taxon>
        <taxon>Bacillota</taxon>
        <taxon>Clostridia</taxon>
        <taxon>Eubacteriales</taxon>
        <taxon>Acutalibacteraceae</taxon>
        <taxon>Acutalibacter</taxon>
    </lineage>
</organism>
<sequence>MRNFRRALCSVLAVLVCFSLITAVIVFPYYAWGTYPYQDAKVRKDMAGQFDLLVSSASQGLRAIDPRALDDALGCTSYDLGAPLQTMYGRYLFLKEELDRNPVKTVILELSYDALSRSYNDYGREGSIYQLGRSDNLGLWVEYFFRQVPPADWAHLLYDTMNRGVHTWRQLLAGELSVPKHYETHGFWPGLESTPMPGPENYEKDYHTEALSTVPQEDNLYWLDMCLSLCRERGVRVVMIATPLSEYMLWSTSGFDEILATHRAVSEKWGVPFYDFNLKKDKLERYPEETAYFDQHHLCEASARDFPYDLAEVLMAEKPDALFYGSYEEALHARYQAP</sequence>
<evidence type="ECO:0000313" key="1">
    <source>
        <dbReference type="EMBL" id="ASB40617.1"/>
    </source>
</evidence>
<gene>
    <name evidence="1" type="ORF">ADH66_08070</name>
    <name evidence="2" type="ORF">I5Q82_18105</name>
</gene>
<dbReference type="EMBL" id="CP021422">
    <property type="protein sequence ID" value="ASB40617.1"/>
    <property type="molecule type" value="Genomic_DNA"/>
</dbReference>
<reference evidence="2 4" key="3">
    <citation type="submission" date="2020-11" db="EMBL/GenBank/DDBJ databases">
        <title>Closed and high quality bacterial genomes of the OMM12 community.</title>
        <authorList>
            <person name="Marbouty M."/>
            <person name="Lamy-Besnier Q."/>
            <person name="Debarbieux L."/>
            <person name="Koszul R."/>
        </authorList>
    </citation>
    <scope>NUCLEOTIDE SEQUENCE [LARGE SCALE GENOMIC DNA]</scope>
    <source>
        <strain evidence="2 4">KB18</strain>
    </source>
</reference>
<accession>A0A1Z2XQ87</accession>
<keyword evidence="3" id="KW-1185">Reference proteome</keyword>